<dbReference type="GO" id="GO:0003677">
    <property type="term" value="F:DNA binding"/>
    <property type="evidence" value="ECO:0007669"/>
    <property type="project" value="UniProtKB-KW"/>
</dbReference>
<dbReference type="Gene3D" id="4.10.240.10">
    <property type="entry name" value="Zn(2)-C6 fungal-type DNA-binding domain"/>
    <property type="match status" value="1"/>
</dbReference>
<evidence type="ECO:0000259" key="5">
    <source>
        <dbReference type="PROSITE" id="PS50048"/>
    </source>
</evidence>
<dbReference type="InterPro" id="IPR036864">
    <property type="entry name" value="Zn2-C6_fun-type_DNA-bd_sf"/>
</dbReference>
<dbReference type="InterPro" id="IPR050675">
    <property type="entry name" value="OAF3"/>
</dbReference>
<evidence type="ECO:0000313" key="7">
    <source>
        <dbReference type="Proteomes" id="UP001147695"/>
    </source>
</evidence>
<dbReference type="Pfam" id="PF11951">
    <property type="entry name" value="Fungal_trans_2"/>
    <property type="match status" value="1"/>
</dbReference>
<organism evidence="6 7">
    <name type="scientific">Penicillium brevicompactum</name>
    <dbReference type="NCBI Taxonomy" id="5074"/>
    <lineage>
        <taxon>Eukaryota</taxon>
        <taxon>Fungi</taxon>
        <taxon>Dikarya</taxon>
        <taxon>Ascomycota</taxon>
        <taxon>Pezizomycotina</taxon>
        <taxon>Eurotiomycetes</taxon>
        <taxon>Eurotiomycetidae</taxon>
        <taxon>Eurotiales</taxon>
        <taxon>Aspergillaceae</taxon>
        <taxon>Penicillium</taxon>
    </lineage>
</organism>
<dbReference type="InterPro" id="IPR021858">
    <property type="entry name" value="Fun_TF"/>
</dbReference>
<accession>A0A9W9QJV6</accession>
<dbReference type="GO" id="GO:0008270">
    <property type="term" value="F:zinc ion binding"/>
    <property type="evidence" value="ECO:0007669"/>
    <property type="project" value="InterPro"/>
</dbReference>
<sequence length="671" mass="76142">MSSSTQSGSSCLSCRARKVKCDRISPQCSPCKKRKLSCEVPAAPPRVRWLRPHLNGISQDDVEELHARRRPLFTALDLAHNAAELVFTTGDSSVVSILDELDQQSDTIASHQTLCNGPFHVFQATEMLPTTQPETISDIFDPELWNADSAHFADILEEEIEYSPDQLAESPELLGIDNPILEPETFILENIEFVIPPRSPRAIRSVTSLPPSPSRSSASDLADFTMPLAKMLLDHYRHRMVAFFTPARTEVKSPWEAIYIPSLLSTVGEIGLAGDSGNAKVSLLFAVFAISAFSQNQSLTLNEGNEYQDWNYLGEMYREKASMRLKQSLRSLSRDKAKKEKYKDILMALLSMVTICVVSGKMENAAHYLRDIEEIINLRGVQKVSQSSKVRMLHSIYLYLRVVTERTCMEGRSQVNIFENSMNLSVHSSVQGINTWDRLIGFPSPLTGCGNLEEDTPCKSMFEEIYSLPQSLFKLILQTTHLSMLINKFQTPGASHHIDHGLLLTQVKSLENRICTWEYEVQDNSRHSAHTHLPEREIFPYHFVQAMYKALIVYFYRSVRDVNATILQFYVQQIIDHLSEYDKKKQKHMDQSANTCWPGFIAGCEALDPKLRDQISGWLQRSAQSTGIRMFMVALEAMQKVWQTRSLPGMQNAPWNRVLEQFSELRVLVLS</sequence>
<comment type="caution">
    <text evidence="6">The sequence shown here is derived from an EMBL/GenBank/DDBJ whole genome shotgun (WGS) entry which is preliminary data.</text>
</comment>
<evidence type="ECO:0000256" key="2">
    <source>
        <dbReference type="ARBA" id="ARBA00023125"/>
    </source>
</evidence>
<dbReference type="PROSITE" id="PS50048">
    <property type="entry name" value="ZN2_CY6_FUNGAL_2"/>
    <property type="match status" value="1"/>
</dbReference>
<dbReference type="SMART" id="SM00066">
    <property type="entry name" value="GAL4"/>
    <property type="match status" value="1"/>
</dbReference>
<evidence type="ECO:0000256" key="1">
    <source>
        <dbReference type="ARBA" id="ARBA00023015"/>
    </source>
</evidence>
<dbReference type="CDD" id="cd00067">
    <property type="entry name" value="GAL4"/>
    <property type="match status" value="1"/>
</dbReference>
<keyword evidence="2" id="KW-0238">DNA-binding</keyword>
<keyword evidence="1" id="KW-0805">Transcription regulation</keyword>
<reference evidence="6" key="2">
    <citation type="journal article" date="2023" name="IMA Fungus">
        <title>Comparative genomic study of the Penicillium genus elucidates a diverse pangenome and 15 lateral gene transfer events.</title>
        <authorList>
            <person name="Petersen C."/>
            <person name="Sorensen T."/>
            <person name="Nielsen M.R."/>
            <person name="Sondergaard T.E."/>
            <person name="Sorensen J.L."/>
            <person name="Fitzpatrick D.A."/>
            <person name="Frisvad J.C."/>
            <person name="Nielsen K.L."/>
        </authorList>
    </citation>
    <scope>NUCLEOTIDE SEQUENCE</scope>
    <source>
        <strain evidence="6">IBT 35673</strain>
    </source>
</reference>
<evidence type="ECO:0000256" key="4">
    <source>
        <dbReference type="ARBA" id="ARBA00023242"/>
    </source>
</evidence>
<keyword evidence="4" id="KW-0539">Nucleus</keyword>
<feature type="domain" description="Zn(2)-C6 fungal-type" evidence="5">
    <location>
        <begin position="10"/>
        <end position="40"/>
    </location>
</feature>
<dbReference type="EMBL" id="JAPZBQ010000003">
    <property type="protein sequence ID" value="KAJ5339255.1"/>
    <property type="molecule type" value="Genomic_DNA"/>
</dbReference>
<dbReference type="GO" id="GO:0000981">
    <property type="term" value="F:DNA-binding transcription factor activity, RNA polymerase II-specific"/>
    <property type="evidence" value="ECO:0007669"/>
    <property type="project" value="InterPro"/>
</dbReference>
<keyword evidence="3" id="KW-0804">Transcription</keyword>
<dbReference type="SUPFAM" id="SSF57701">
    <property type="entry name" value="Zn2/Cys6 DNA-binding domain"/>
    <property type="match status" value="1"/>
</dbReference>
<reference evidence="6" key="1">
    <citation type="submission" date="2022-12" db="EMBL/GenBank/DDBJ databases">
        <authorList>
            <person name="Petersen C."/>
        </authorList>
    </citation>
    <scope>NUCLEOTIDE SEQUENCE</scope>
    <source>
        <strain evidence="6">IBT 35673</strain>
    </source>
</reference>
<dbReference type="PANTHER" id="PTHR31069">
    <property type="entry name" value="OLEATE-ACTIVATED TRANSCRIPTION FACTOR 1-RELATED"/>
    <property type="match status" value="1"/>
</dbReference>
<dbReference type="AlphaFoldDB" id="A0A9W9QJV6"/>
<dbReference type="PANTHER" id="PTHR31069:SF32">
    <property type="entry name" value="ARGININE METABOLISM REGULATION PROTEIN II"/>
    <property type="match status" value="1"/>
</dbReference>
<dbReference type="Pfam" id="PF00172">
    <property type="entry name" value="Zn_clus"/>
    <property type="match status" value="1"/>
</dbReference>
<dbReference type="Proteomes" id="UP001147695">
    <property type="component" value="Unassembled WGS sequence"/>
</dbReference>
<evidence type="ECO:0000313" key="6">
    <source>
        <dbReference type="EMBL" id="KAJ5339255.1"/>
    </source>
</evidence>
<protein>
    <recommendedName>
        <fullName evidence="5">Zn(2)-C6 fungal-type domain-containing protein</fullName>
    </recommendedName>
</protein>
<name>A0A9W9QJV6_PENBR</name>
<evidence type="ECO:0000256" key="3">
    <source>
        <dbReference type="ARBA" id="ARBA00023163"/>
    </source>
</evidence>
<dbReference type="PROSITE" id="PS00463">
    <property type="entry name" value="ZN2_CY6_FUNGAL_1"/>
    <property type="match status" value="1"/>
</dbReference>
<dbReference type="InterPro" id="IPR001138">
    <property type="entry name" value="Zn2Cys6_DnaBD"/>
</dbReference>
<gene>
    <name evidence="6" type="ORF">N7452_005983</name>
</gene>
<proteinExistence type="predicted"/>